<sequence length="176" mass="19225">MDISQCADGWNSEPTREIKTYQLDPMAGRDANTSPELELRSSSPVDLTVLSERLVIQYDSSNNNNVNNRSISSLVIWLAGPVPYSSYKAVSYHYNATMMKDGQEVQLPTTSSVVSIADVTKVTRSGRVFGSVLPKDKEESIVCKKVEVHVVDPISASKGKSGESSDLKANNNNEVL</sequence>
<evidence type="ECO:0000313" key="2">
    <source>
        <dbReference type="EMBL" id="KAI5405073.1"/>
    </source>
</evidence>
<keyword evidence="3" id="KW-1185">Reference proteome</keyword>
<reference evidence="2 3" key="1">
    <citation type="journal article" date="2022" name="Nat. Genet.">
        <title>Improved pea reference genome and pan-genome highlight genomic features and evolutionary characteristics.</title>
        <authorList>
            <person name="Yang T."/>
            <person name="Liu R."/>
            <person name="Luo Y."/>
            <person name="Hu S."/>
            <person name="Wang D."/>
            <person name="Wang C."/>
            <person name="Pandey M.K."/>
            <person name="Ge S."/>
            <person name="Xu Q."/>
            <person name="Li N."/>
            <person name="Li G."/>
            <person name="Huang Y."/>
            <person name="Saxena R.K."/>
            <person name="Ji Y."/>
            <person name="Li M."/>
            <person name="Yan X."/>
            <person name="He Y."/>
            <person name="Liu Y."/>
            <person name="Wang X."/>
            <person name="Xiang C."/>
            <person name="Varshney R.K."/>
            <person name="Ding H."/>
            <person name="Gao S."/>
            <person name="Zong X."/>
        </authorList>
    </citation>
    <scope>NUCLEOTIDE SEQUENCE [LARGE SCALE GENOMIC DNA]</scope>
    <source>
        <strain evidence="2 3">cv. Zhongwan 6</strain>
    </source>
</reference>
<dbReference type="Gramene" id="Psat05G0201300-T1">
    <property type="protein sequence ID" value="KAI5405073.1"/>
    <property type="gene ID" value="KIW84_052013"/>
</dbReference>
<feature type="region of interest" description="Disordered" evidence="1">
    <location>
        <begin position="157"/>
        <end position="176"/>
    </location>
</feature>
<dbReference type="Proteomes" id="UP001058974">
    <property type="component" value="Chromosome 5"/>
</dbReference>
<gene>
    <name evidence="2" type="ORF">KIW84_052013</name>
</gene>
<comment type="caution">
    <text evidence="2">The sequence shown here is derived from an EMBL/GenBank/DDBJ whole genome shotgun (WGS) entry which is preliminary data.</text>
</comment>
<name>A0A9D4WLJ8_PEA</name>
<proteinExistence type="predicted"/>
<dbReference type="AlphaFoldDB" id="A0A9D4WLJ8"/>
<evidence type="ECO:0000313" key="3">
    <source>
        <dbReference type="Proteomes" id="UP001058974"/>
    </source>
</evidence>
<dbReference type="EMBL" id="JAMSHJ010000005">
    <property type="protein sequence ID" value="KAI5405073.1"/>
    <property type="molecule type" value="Genomic_DNA"/>
</dbReference>
<organism evidence="2 3">
    <name type="scientific">Pisum sativum</name>
    <name type="common">Garden pea</name>
    <name type="synonym">Lathyrus oleraceus</name>
    <dbReference type="NCBI Taxonomy" id="3888"/>
    <lineage>
        <taxon>Eukaryota</taxon>
        <taxon>Viridiplantae</taxon>
        <taxon>Streptophyta</taxon>
        <taxon>Embryophyta</taxon>
        <taxon>Tracheophyta</taxon>
        <taxon>Spermatophyta</taxon>
        <taxon>Magnoliopsida</taxon>
        <taxon>eudicotyledons</taxon>
        <taxon>Gunneridae</taxon>
        <taxon>Pentapetalae</taxon>
        <taxon>rosids</taxon>
        <taxon>fabids</taxon>
        <taxon>Fabales</taxon>
        <taxon>Fabaceae</taxon>
        <taxon>Papilionoideae</taxon>
        <taxon>50 kb inversion clade</taxon>
        <taxon>NPAAA clade</taxon>
        <taxon>Hologalegina</taxon>
        <taxon>IRL clade</taxon>
        <taxon>Fabeae</taxon>
        <taxon>Lathyrus</taxon>
    </lineage>
</organism>
<feature type="compositionally biased region" description="Polar residues" evidence="1">
    <location>
        <begin position="167"/>
        <end position="176"/>
    </location>
</feature>
<protein>
    <submittedName>
        <fullName evidence="2">Uncharacterized protein</fullName>
    </submittedName>
</protein>
<evidence type="ECO:0000256" key="1">
    <source>
        <dbReference type="SAM" id="MobiDB-lite"/>
    </source>
</evidence>
<accession>A0A9D4WLJ8</accession>